<gene>
    <name evidence="15" type="ORF">PAXINDRAFT_12993</name>
</gene>
<dbReference type="InterPro" id="IPR002401">
    <property type="entry name" value="Cyt_P450_E_grp-I"/>
</dbReference>
<evidence type="ECO:0000256" key="12">
    <source>
        <dbReference type="ARBA" id="ARBA00023136"/>
    </source>
</evidence>
<dbReference type="InterPro" id="IPR001128">
    <property type="entry name" value="Cyt_P450"/>
</dbReference>
<dbReference type="GO" id="GO:0016020">
    <property type="term" value="C:membrane"/>
    <property type="evidence" value="ECO:0007669"/>
    <property type="project" value="UniProtKB-SubCell"/>
</dbReference>
<dbReference type="Gene3D" id="1.10.630.10">
    <property type="entry name" value="Cytochrome P450"/>
    <property type="match status" value="1"/>
</dbReference>
<dbReference type="PROSITE" id="PS00086">
    <property type="entry name" value="CYTOCHROME_P450"/>
    <property type="match status" value="1"/>
</dbReference>
<dbReference type="PANTHER" id="PTHR46300">
    <property type="entry name" value="P450, PUTATIVE (EUROFUNG)-RELATED-RELATED"/>
    <property type="match status" value="1"/>
</dbReference>
<dbReference type="CDD" id="cd11065">
    <property type="entry name" value="CYP64-like"/>
    <property type="match status" value="1"/>
</dbReference>
<evidence type="ECO:0000256" key="14">
    <source>
        <dbReference type="RuleBase" id="RU000461"/>
    </source>
</evidence>
<comment type="similarity">
    <text evidence="4 14">Belongs to the cytochrome P450 family.</text>
</comment>
<dbReference type="SUPFAM" id="SSF48264">
    <property type="entry name" value="Cytochrome P450"/>
    <property type="match status" value="1"/>
</dbReference>
<evidence type="ECO:0000256" key="11">
    <source>
        <dbReference type="ARBA" id="ARBA00023033"/>
    </source>
</evidence>
<keyword evidence="16" id="KW-1185">Reference proteome</keyword>
<dbReference type="InterPro" id="IPR036396">
    <property type="entry name" value="Cyt_P450_sf"/>
</dbReference>
<dbReference type="Proteomes" id="UP000053647">
    <property type="component" value="Unassembled WGS sequence"/>
</dbReference>
<keyword evidence="12" id="KW-0472">Membrane</keyword>
<keyword evidence="8" id="KW-1133">Transmembrane helix</keyword>
<evidence type="ECO:0008006" key="17">
    <source>
        <dbReference type="Google" id="ProtNLM"/>
    </source>
</evidence>
<keyword evidence="7 13" id="KW-0479">Metal-binding</keyword>
<evidence type="ECO:0000256" key="6">
    <source>
        <dbReference type="ARBA" id="ARBA00022692"/>
    </source>
</evidence>
<keyword evidence="9 14" id="KW-0560">Oxidoreductase</keyword>
<dbReference type="PRINTS" id="PR00385">
    <property type="entry name" value="P450"/>
</dbReference>
<evidence type="ECO:0000256" key="10">
    <source>
        <dbReference type="ARBA" id="ARBA00023004"/>
    </source>
</evidence>
<dbReference type="InterPro" id="IPR017972">
    <property type="entry name" value="Cyt_P450_CS"/>
</dbReference>
<dbReference type="GO" id="GO:0020037">
    <property type="term" value="F:heme binding"/>
    <property type="evidence" value="ECO:0007669"/>
    <property type="project" value="InterPro"/>
</dbReference>
<evidence type="ECO:0000256" key="8">
    <source>
        <dbReference type="ARBA" id="ARBA00022989"/>
    </source>
</evidence>
<evidence type="ECO:0000313" key="16">
    <source>
        <dbReference type="Proteomes" id="UP000053647"/>
    </source>
</evidence>
<proteinExistence type="inferred from homology"/>
<comment type="subcellular location">
    <subcellularLocation>
        <location evidence="2">Membrane</location>
        <topology evidence="2">Single-pass membrane protein</topology>
    </subcellularLocation>
</comment>
<dbReference type="EMBL" id="KN819344">
    <property type="protein sequence ID" value="KIJ14344.1"/>
    <property type="molecule type" value="Genomic_DNA"/>
</dbReference>
<keyword evidence="6" id="KW-0812">Transmembrane</keyword>
<evidence type="ECO:0000256" key="5">
    <source>
        <dbReference type="ARBA" id="ARBA00022617"/>
    </source>
</evidence>
<feature type="binding site" description="axial binding residue" evidence="13">
    <location>
        <position position="448"/>
    </location>
    <ligand>
        <name>heme</name>
        <dbReference type="ChEBI" id="CHEBI:30413"/>
    </ligand>
    <ligandPart>
        <name>Fe</name>
        <dbReference type="ChEBI" id="CHEBI:18248"/>
    </ligandPart>
</feature>
<dbReference type="HOGENOM" id="CLU_001570_2_3_1"/>
<evidence type="ECO:0000256" key="7">
    <source>
        <dbReference type="ARBA" id="ARBA00022723"/>
    </source>
</evidence>
<dbReference type="PRINTS" id="PR00463">
    <property type="entry name" value="EP450I"/>
</dbReference>
<organism evidence="15 16">
    <name type="scientific">Paxillus involutus ATCC 200175</name>
    <dbReference type="NCBI Taxonomy" id="664439"/>
    <lineage>
        <taxon>Eukaryota</taxon>
        <taxon>Fungi</taxon>
        <taxon>Dikarya</taxon>
        <taxon>Basidiomycota</taxon>
        <taxon>Agaricomycotina</taxon>
        <taxon>Agaricomycetes</taxon>
        <taxon>Agaricomycetidae</taxon>
        <taxon>Boletales</taxon>
        <taxon>Paxilineae</taxon>
        <taxon>Paxillaceae</taxon>
        <taxon>Paxillus</taxon>
    </lineage>
</organism>
<dbReference type="InterPro" id="IPR050364">
    <property type="entry name" value="Cytochrome_P450_fung"/>
</dbReference>
<dbReference type="GO" id="GO:0016705">
    <property type="term" value="F:oxidoreductase activity, acting on paired donors, with incorporation or reduction of molecular oxygen"/>
    <property type="evidence" value="ECO:0007669"/>
    <property type="project" value="InterPro"/>
</dbReference>
<name>A0A0C9SXA7_PAXIN</name>
<evidence type="ECO:0000256" key="3">
    <source>
        <dbReference type="ARBA" id="ARBA00005179"/>
    </source>
</evidence>
<dbReference type="PANTHER" id="PTHR46300:SF2">
    <property type="entry name" value="CYTOCHROME P450 MONOOXYGENASE ALNH-RELATED"/>
    <property type="match status" value="1"/>
</dbReference>
<evidence type="ECO:0000313" key="15">
    <source>
        <dbReference type="EMBL" id="KIJ14344.1"/>
    </source>
</evidence>
<evidence type="ECO:0000256" key="2">
    <source>
        <dbReference type="ARBA" id="ARBA00004167"/>
    </source>
</evidence>
<protein>
    <recommendedName>
        <fullName evidence="17">Cytochrome P450</fullName>
    </recommendedName>
</protein>
<dbReference type="OrthoDB" id="2789670at2759"/>
<accession>A0A0C9SXA7</accession>
<keyword evidence="5 13" id="KW-0349">Heme</keyword>
<evidence type="ECO:0000256" key="13">
    <source>
        <dbReference type="PIRSR" id="PIRSR602401-1"/>
    </source>
</evidence>
<evidence type="ECO:0000256" key="1">
    <source>
        <dbReference type="ARBA" id="ARBA00001971"/>
    </source>
</evidence>
<evidence type="ECO:0000256" key="4">
    <source>
        <dbReference type="ARBA" id="ARBA00010617"/>
    </source>
</evidence>
<keyword evidence="11 14" id="KW-0503">Monooxygenase</keyword>
<dbReference type="Pfam" id="PF00067">
    <property type="entry name" value="p450"/>
    <property type="match status" value="1"/>
</dbReference>
<comment type="pathway">
    <text evidence="3">Secondary metabolite biosynthesis.</text>
</comment>
<dbReference type="GO" id="GO:0005506">
    <property type="term" value="F:iron ion binding"/>
    <property type="evidence" value="ECO:0007669"/>
    <property type="project" value="InterPro"/>
</dbReference>
<keyword evidence="10 13" id="KW-0408">Iron</keyword>
<reference evidence="16" key="2">
    <citation type="submission" date="2015-01" db="EMBL/GenBank/DDBJ databases">
        <title>Evolutionary Origins and Diversification of the Mycorrhizal Mutualists.</title>
        <authorList>
            <consortium name="DOE Joint Genome Institute"/>
            <consortium name="Mycorrhizal Genomics Consortium"/>
            <person name="Kohler A."/>
            <person name="Kuo A."/>
            <person name="Nagy L.G."/>
            <person name="Floudas D."/>
            <person name="Copeland A."/>
            <person name="Barry K.W."/>
            <person name="Cichocki N."/>
            <person name="Veneault-Fourrey C."/>
            <person name="LaButti K."/>
            <person name="Lindquist E.A."/>
            <person name="Lipzen A."/>
            <person name="Lundell T."/>
            <person name="Morin E."/>
            <person name="Murat C."/>
            <person name="Riley R."/>
            <person name="Ohm R."/>
            <person name="Sun H."/>
            <person name="Tunlid A."/>
            <person name="Henrissat B."/>
            <person name="Grigoriev I.V."/>
            <person name="Hibbett D.S."/>
            <person name="Martin F."/>
        </authorList>
    </citation>
    <scope>NUCLEOTIDE SEQUENCE [LARGE SCALE GENOMIC DNA]</scope>
    <source>
        <strain evidence="16">ATCC 200175</strain>
    </source>
</reference>
<comment type="cofactor">
    <cofactor evidence="1 13">
        <name>heme</name>
        <dbReference type="ChEBI" id="CHEBI:30413"/>
    </cofactor>
</comment>
<evidence type="ECO:0000256" key="9">
    <source>
        <dbReference type="ARBA" id="ARBA00023002"/>
    </source>
</evidence>
<dbReference type="GO" id="GO:0004497">
    <property type="term" value="F:monooxygenase activity"/>
    <property type="evidence" value="ECO:0007669"/>
    <property type="project" value="UniProtKB-KW"/>
</dbReference>
<sequence length="494" mass="55432">MSNHLQMESLPALFIFGSLFAALLVVALRLIKALTPKQLALPPGPKGLPFIGSAFSINKREPWLTYTEWKKSYGEIVSCRVFGEQYIILNSERVVKALVEQRSSIYSDRPVIRAASLFGMDFNTAHLPYGATWRAHRRVFNQTLNSGAIEQYHPLLIVKGRILLENLLDAPEDFIDHLRTFTISILMATTYGYDAAPRNDRFVAPLDEVISTAVRMTPEQGALPNPLPQLCHLPSWFPGAELQRLALRCREQIVEVRHAPFQFVKDCLLNYIENRSMVAELLQQEATGDQDRGSYEQDVKDCATSGFLVGSDAMHSTLVTFVMAMVLHPDVQDRAHAELDRVVGQDRLPTFSDRASMPYIDAILREISRWCPPSPLAVPHMAARDDFFEGHRIPKGSLVIMNLWGMAKDEDRFPDPAAFRPERHLNAEGDLLPEDPSSLFFGYGRRACPGRHLASASTWLAAVFMLSAYKFSKAIGPAGYEIDVFPKFSGRIAL</sequence>
<reference evidence="15 16" key="1">
    <citation type="submission" date="2014-06" db="EMBL/GenBank/DDBJ databases">
        <authorList>
            <consortium name="DOE Joint Genome Institute"/>
            <person name="Kuo A."/>
            <person name="Kohler A."/>
            <person name="Nagy L.G."/>
            <person name="Floudas D."/>
            <person name="Copeland A."/>
            <person name="Barry K.W."/>
            <person name="Cichocki N."/>
            <person name="Veneault-Fourrey C."/>
            <person name="LaButti K."/>
            <person name="Lindquist E.A."/>
            <person name="Lipzen A."/>
            <person name="Lundell T."/>
            <person name="Morin E."/>
            <person name="Murat C."/>
            <person name="Sun H."/>
            <person name="Tunlid A."/>
            <person name="Henrissat B."/>
            <person name="Grigoriev I.V."/>
            <person name="Hibbett D.S."/>
            <person name="Martin F."/>
            <person name="Nordberg H.P."/>
            <person name="Cantor M.N."/>
            <person name="Hua S.X."/>
        </authorList>
    </citation>
    <scope>NUCLEOTIDE SEQUENCE [LARGE SCALE GENOMIC DNA]</scope>
    <source>
        <strain evidence="15 16">ATCC 200175</strain>
    </source>
</reference>
<dbReference type="AlphaFoldDB" id="A0A0C9SXA7"/>